<keyword evidence="2" id="KW-1133">Transmembrane helix</keyword>
<dbReference type="KEGG" id="vzi:G5S32_13000"/>
<dbReference type="Pfam" id="PF04612">
    <property type="entry name" value="T2SSM"/>
    <property type="match status" value="1"/>
</dbReference>
<evidence type="ECO:0000256" key="2">
    <source>
        <dbReference type="SAM" id="Phobius"/>
    </source>
</evidence>
<keyword evidence="2" id="KW-0472">Membrane</keyword>
<proteinExistence type="predicted"/>
<dbReference type="Proteomes" id="UP000503003">
    <property type="component" value="Chromosome 1"/>
</dbReference>
<gene>
    <name evidence="3" type="primary">pilO</name>
    <name evidence="3" type="ORF">G5S32_13000</name>
</gene>
<accession>A0A6G7CL34</accession>
<organism evidence="3 4">
    <name type="scientific">Vibrio ziniensis</name>
    <dbReference type="NCBI Taxonomy" id="2711221"/>
    <lineage>
        <taxon>Bacteria</taxon>
        <taxon>Pseudomonadati</taxon>
        <taxon>Pseudomonadota</taxon>
        <taxon>Gammaproteobacteria</taxon>
        <taxon>Vibrionales</taxon>
        <taxon>Vibrionaceae</taxon>
        <taxon>Vibrio</taxon>
    </lineage>
</organism>
<name>A0A6G7CL34_9VIBR</name>
<dbReference type="AlphaFoldDB" id="A0A6G7CL34"/>
<protein>
    <submittedName>
        <fullName evidence="3">Type 4a pilus biogenesis protein PilO</fullName>
    </submittedName>
</protein>
<sequence length="213" mass="24650">MNERWQNWSQQFAERAPREKWLIALCGVVVIVLMMQTFLLDPILQQHQGDQQKLQSQMAANQRMQSEIILLQRSLAKDPDAEISKELEKLQEKSQELSMELSKVISNLVSPSQMAQLLQSVLDHSAKLKLVSLTSLPSRPINETDANAQYFLHPVRMELTGSYFAIRDYLRALESLPVKYYWRSFQYQVETYPNAQLVLEVYTLGTREEFIGG</sequence>
<evidence type="ECO:0000313" key="3">
    <source>
        <dbReference type="EMBL" id="QIH42837.1"/>
    </source>
</evidence>
<feature type="coiled-coil region" evidence="1">
    <location>
        <begin position="80"/>
        <end position="107"/>
    </location>
</feature>
<reference evidence="3 4" key="1">
    <citation type="submission" date="2020-02" db="EMBL/GenBank/DDBJ databases">
        <title>A complete genome of a marine bacterium Vibrio sp. ZWAL4003 isolated from the mangrove sediment with the ability to degrade polysaccharides.</title>
        <authorList>
            <person name="Wu J."/>
            <person name="Qu W."/>
            <person name="Zeng R."/>
        </authorList>
    </citation>
    <scope>NUCLEOTIDE SEQUENCE [LARGE SCALE GENOMIC DNA]</scope>
    <source>
        <strain evidence="3 4">ZWAL4003</strain>
    </source>
</reference>
<feature type="transmembrane region" description="Helical" evidence="2">
    <location>
        <begin position="21"/>
        <end position="40"/>
    </location>
</feature>
<dbReference type="GO" id="GO:0015628">
    <property type="term" value="P:protein secretion by the type II secretion system"/>
    <property type="evidence" value="ECO:0007669"/>
    <property type="project" value="InterPro"/>
</dbReference>
<dbReference type="RefSeq" id="WP_165312388.1">
    <property type="nucleotide sequence ID" value="NZ_CP049331.1"/>
</dbReference>
<evidence type="ECO:0000313" key="4">
    <source>
        <dbReference type="Proteomes" id="UP000503003"/>
    </source>
</evidence>
<keyword evidence="2" id="KW-0812">Transmembrane</keyword>
<dbReference type="InterPro" id="IPR007690">
    <property type="entry name" value="T2SS_GspM"/>
</dbReference>
<evidence type="ECO:0000256" key="1">
    <source>
        <dbReference type="SAM" id="Coils"/>
    </source>
</evidence>
<keyword evidence="4" id="KW-1185">Reference proteome</keyword>
<dbReference type="GO" id="GO:0015627">
    <property type="term" value="C:type II protein secretion system complex"/>
    <property type="evidence" value="ECO:0007669"/>
    <property type="project" value="InterPro"/>
</dbReference>
<keyword evidence="1" id="KW-0175">Coiled coil</keyword>
<dbReference type="EMBL" id="CP049331">
    <property type="protein sequence ID" value="QIH42837.1"/>
    <property type="molecule type" value="Genomic_DNA"/>
</dbReference>